<dbReference type="eggNOG" id="COG1028">
    <property type="taxonomic scope" value="Bacteria"/>
</dbReference>
<dbReference type="Gene3D" id="3.40.50.720">
    <property type="entry name" value="NAD(P)-binding Rossmann-like Domain"/>
    <property type="match status" value="1"/>
</dbReference>
<accession>A0A059FMH1</accession>
<dbReference type="SUPFAM" id="SSF51735">
    <property type="entry name" value="NAD(P)-binding Rossmann-fold domains"/>
    <property type="match status" value="1"/>
</dbReference>
<keyword evidence="4" id="KW-1185">Reference proteome</keyword>
<dbReference type="EMBL" id="ARYK01000005">
    <property type="protein sequence ID" value="KCZ91870.1"/>
    <property type="molecule type" value="Genomic_DNA"/>
</dbReference>
<dbReference type="RefSeq" id="WP_035617139.1">
    <property type="nucleotide sequence ID" value="NZ_ARYK01000005.1"/>
</dbReference>
<protein>
    <submittedName>
        <fullName evidence="3">Oxidoreductase-like protein</fullName>
    </submittedName>
</protein>
<dbReference type="OrthoDB" id="9790146at2"/>
<dbReference type="Proteomes" id="UP000025171">
    <property type="component" value="Unassembled WGS sequence"/>
</dbReference>
<evidence type="ECO:0000256" key="1">
    <source>
        <dbReference type="ARBA" id="ARBA00006484"/>
    </source>
</evidence>
<name>A0A059FMH1_9PROT</name>
<dbReference type="PRINTS" id="PR00081">
    <property type="entry name" value="GDHRDH"/>
</dbReference>
<dbReference type="STRING" id="1280950.HJO_12152"/>
<evidence type="ECO:0000313" key="4">
    <source>
        <dbReference type="Proteomes" id="UP000025171"/>
    </source>
</evidence>
<dbReference type="PANTHER" id="PTHR24321:SF8">
    <property type="entry name" value="ESTRADIOL 17-BETA-DEHYDROGENASE 8-RELATED"/>
    <property type="match status" value="1"/>
</dbReference>
<dbReference type="GO" id="GO:0016491">
    <property type="term" value="F:oxidoreductase activity"/>
    <property type="evidence" value="ECO:0007669"/>
    <property type="project" value="UniProtKB-KW"/>
</dbReference>
<reference evidence="3 4" key="1">
    <citation type="journal article" date="2014" name="Antonie Van Leeuwenhoek">
        <title>Hyphomonas beringensis sp. nov. and Hyphomonas chukchiensis sp. nov., isolated from surface seawater of the Bering Sea and Chukchi Sea.</title>
        <authorList>
            <person name="Li C."/>
            <person name="Lai Q."/>
            <person name="Li G."/>
            <person name="Dong C."/>
            <person name="Wang J."/>
            <person name="Liao Y."/>
            <person name="Shao Z."/>
        </authorList>
    </citation>
    <scope>NUCLEOTIDE SEQUENCE [LARGE SCALE GENOMIC DNA]</scope>
    <source>
        <strain evidence="3 4">MHS-2</strain>
    </source>
</reference>
<evidence type="ECO:0000256" key="2">
    <source>
        <dbReference type="ARBA" id="ARBA00023002"/>
    </source>
</evidence>
<sequence length="253" mass="27318">MSEPVTAILGLGREVGDSIARRFSEQGHRVLAADPNPERLATARSAMPDDVILHQGELHTRLGLRNAFTAAIEGFGRIDNAVVIPQLEEPDTLMDFSAEKFDKAMARSIRGSALALRVFAERIIEQDDQPVAGVERLRQKGTVTFVLSYTAIASRPGIFSESIAQGGVLDVMRAGAIELADQAIRVNAIVAVRPREDKTEAWTSRRTPLGRTALADEIADACRFLASPEAAFITGEALKLDGGRSRLSGVIDD</sequence>
<proteinExistence type="inferred from homology"/>
<dbReference type="PANTHER" id="PTHR24321">
    <property type="entry name" value="DEHYDROGENASES, SHORT CHAIN"/>
    <property type="match status" value="1"/>
</dbReference>
<comment type="caution">
    <text evidence="3">The sequence shown here is derived from an EMBL/GenBank/DDBJ whole genome shotgun (WGS) entry which is preliminary data.</text>
</comment>
<dbReference type="Pfam" id="PF13561">
    <property type="entry name" value="adh_short_C2"/>
    <property type="match status" value="1"/>
</dbReference>
<dbReference type="PATRIC" id="fig|1280950.3.peg.2436"/>
<keyword evidence="2" id="KW-0560">Oxidoreductase</keyword>
<dbReference type="AlphaFoldDB" id="A0A059FMH1"/>
<organism evidence="3 4">
    <name type="scientific">Hyphomonas johnsonii MHS-2</name>
    <dbReference type="NCBI Taxonomy" id="1280950"/>
    <lineage>
        <taxon>Bacteria</taxon>
        <taxon>Pseudomonadati</taxon>
        <taxon>Pseudomonadota</taxon>
        <taxon>Alphaproteobacteria</taxon>
        <taxon>Hyphomonadales</taxon>
        <taxon>Hyphomonadaceae</taxon>
        <taxon>Hyphomonas</taxon>
    </lineage>
</organism>
<comment type="similarity">
    <text evidence="1">Belongs to the short-chain dehydrogenases/reductases (SDR) family.</text>
</comment>
<dbReference type="InterPro" id="IPR036291">
    <property type="entry name" value="NAD(P)-bd_dom_sf"/>
</dbReference>
<dbReference type="InterPro" id="IPR002347">
    <property type="entry name" value="SDR_fam"/>
</dbReference>
<evidence type="ECO:0000313" key="3">
    <source>
        <dbReference type="EMBL" id="KCZ91870.1"/>
    </source>
</evidence>
<gene>
    <name evidence="3" type="ORF">HJO_12152</name>
</gene>